<accession>K1MKW0</accession>
<comment type="caution">
    <text evidence="1">The sequence shown here is derived from an EMBL/GenBank/DDBJ whole genome shotgun (WGS) entry which is preliminary data.</text>
</comment>
<dbReference type="RefSeq" id="WP_002663496.1">
    <property type="nucleotide sequence ID" value="NZ_JH932293.1"/>
</dbReference>
<evidence type="ECO:0000313" key="1">
    <source>
        <dbReference type="EMBL" id="EKB56614.1"/>
    </source>
</evidence>
<sequence length="193" mass="22367">MDANFIKINTKEDFLKWKSNQCIYEENGIKFPVLNAVLVHKSMILPNDYNPNHVAKDKMELLKTSIVENGFAFGIVAIFDNEIDKFVIIDGYHRDVITGKKWLDLTYKPLVILDHSMEKRLAATVQFNKARGVHKIDLNAELVKRMIELGMEDYDICKQLGIDADEFLRLKRNVKIAEIYKDLEFSNSWEVGN</sequence>
<dbReference type="InterPro" id="IPR036086">
    <property type="entry name" value="ParB/Sulfiredoxin_sf"/>
</dbReference>
<protein>
    <submittedName>
        <fullName evidence="1">Uncharacterized protein</fullName>
    </submittedName>
</protein>
<dbReference type="CDD" id="cd16397">
    <property type="entry name" value="IbrB_like"/>
    <property type="match status" value="1"/>
</dbReference>
<keyword evidence="2" id="KW-1185">Reference proteome</keyword>
<dbReference type="SUPFAM" id="SSF110849">
    <property type="entry name" value="ParB/Sulfiredoxin"/>
    <property type="match status" value="1"/>
</dbReference>
<gene>
    <name evidence="1" type="ORF">HMPREF9699_01343</name>
</gene>
<dbReference type="HOGENOM" id="CLU_105812_0_0_10"/>
<dbReference type="eggNOG" id="COG1475">
    <property type="taxonomic scope" value="Bacteria"/>
</dbReference>
<dbReference type="Proteomes" id="UP000006085">
    <property type="component" value="Unassembled WGS sequence"/>
</dbReference>
<reference evidence="1 2" key="1">
    <citation type="submission" date="2012-07" db="EMBL/GenBank/DDBJ databases">
        <title>The Genome Sequence of Bergeyella zoohelcum ATCC 43767.</title>
        <authorList>
            <consortium name="The Broad Institute Genome Sequencing Platform"/>
            <person name="Earl A."/>
            <person name="Ward D."/>
            <person name="Feldgarden M."/>
            <person name="Gevers D."/>
            <person name="Huys G."/>
            <person name="Walker B."/>
            <person name="Young S.K."/>
            <person name="Zeng Q."/>
            <person name="Gargeya S."/>
            <person name="Fitzgerald M."/>
            <person name="Haas B."/>
            <person name="Abouelleil A."/>
            <person name="Alvarado L."/>
            <person name="Arachchi H.M."/>
            <person name="Berlin A.M."/>
            <person name="Chapman S.B."/>
            <person name="Goldberg J."/>
            <person name="Griggs A."/>
            <person name="Gujja S."/>
            <person name="Hansen M."/>
            <person name="Howarth C."/>
            <person name="Imamovic A."/>
            <person name="Larimer J."/>
            <person name="McCowen C."/>
            <person name="Montmayeur A."/>
            <person name="Murphy C."/>
            <person name="Neiman D."/>
            <person name="Pearson M."/>
            <person name="Priest M."/>
            <person name="Roberts A."/>
            <person name="Saif S."/>
            <person name="Shea T."/>
            <person name="Sisk P."/>
            <person name="Sykes S."/>
            <person name="Wortman J."/>
            <person name="Nusbaum C."/>
            <person name="Birren B."/>
        </authorList>
    </citation>
    <scope>NUCLEOTIDE SEQUENCE [LARGE SCALE GENOMIC DNA]</scope>
    <source>
        <strain evidence="1 2">ATCC 43767</strain>
    </source>
</reference>
<dbReference type="PATRIC" id="fig|883096.3.peg.1381"/>
<proteinExistence type="predicted"/>
<dbReference type="OrthoDB" id="4536617at2"/>
<evidence type="ECO:0000313" key="2">
    <source>
        <dbReference type="Proteomes" id="UP000006085"/>
    </source>
</evidence>
<name>K1MKW0_9FLAO</name>
<dbReference type="EMBL" id="AGYA01000025">
    <property type="protein sequence ID" value="EKB56614.1"/>
    <property type="molecule type" value="Genomic_DNA"/>
</dbReference>
<dbReference type="STRING" id="883096.HMPREF9699_01343"/>
<dbReference type="AlphaFoldDB" id="K1MKW0"/>
<organism evidence="1 2">
    <name type="scientific">Bergeyella zoohelcum ATCC 43767</name>
    <dbReference type="NCBI Taxonomy" id="883096"/>
    <lineage>
        <taxon>Bacteria</taxon>
        <taxon>Pseudomonadati</taxon>
        <taxon>Bacteroidota</taxon>
        <taxon>Flavobacteriia</taxon>
        <taxon>Flavobacteriales</taxon>
        <taxon>Weeksellaceae</taxon>
        <taxon>Bergeyella</taxon>
    </lineage>
</organism>